<feature type="non-terminal residue" evidence="1">
    <location>
        <position position="1"/>
    </location>
</feature>
<reference evidence="1" key="1">
    <citation type="submission" date="2023-10" db="EMBL/GenBank/DDBJ databases">
        <authorList>
            <person name="Domelevo Entfellner J.-B."/>
        </authorList>
    </citation>
    <scope>NUCLEOTIDE SEQUENCE</scope>
</reference>
<evidence type="ECO:0000313" key="1">
    <source>
        <dbReference type="EMBL" id="CAJ1973720.1"/>
    </source>
</evidence>
<accession>A0AA86W0H8</accession>
<dbReference type="Proteomes" id="UP001189624">
    <property type="component" value="Chromosome 9"/>
</dbReference>
<organism evidence="1 2">
    <name type="scientific">Sphenostylis stenocarpa</name>
    <dbReference type="NCBI Taxonomy" id="92480"/>
    <lineage>
        <taxon>Eukaryota</taxon>
        <taxon>Viridiplantae</taxon>
        <taxon>Streptophyta</taxon>
        <taxon>Embryophyta</taxon>
        <taxon>Tracheophyta</taxon>
        <taxon>Spermatophyta</taxon>
        <taxon>Magnoliopsida</taxon>
        <taxon>eudicotyledons</taxon>
        <taxon>Gunneridae</taxon>
        <taxon>Pentapetalae</taxon>
        <taxon>rosids</taxon>
        <taxon>fabids</taxon>
        <taxon>Fabales</taxon>
        <taxon>Fabaceae</taxon>
        <taxon>Papilionoideae</taxon>
        <taxon>50 kb inversion clade</taxon>
        <taxon>NPAAA clade</taxon>
        <taxon>indigoferoid/millettioid clade</taxon>
        <taxon>Phaseoleae</taxon>
        <taxon>Sphenostylis</taxon>
    </lineage>
</organism>
<keyword evidence="2" id="KW-1185">Reference proteome</keyword>
<dbReference type="EMBL" id="OY731406">
    <property type="protein sequence ID" value="CAJ1973720.1"/>
    <property type="molecule type" value="Genomic_DNA"/>
</dbReference>
<proteinExistence type="predicted"/>
<gene>
    <name evidence="1" type="ORF">AYBTSS11_LOCUS25784</name>
</gene>
<dbReference type="Gramene" id="rna-AYBTSS11_LOCUS25784">
    <property type="protein sequence ID" value="CAJ1973720.1"/>
    <property type="gene ID" value="gene-AYBTSS11_LOCUS25784"/>
</dbReference>
<dbReference type="AlphaFoldDB" id="A0AA86W0H8"/>
<sequence>LEGRIEYSCAPPSLGSRATPPRYYRAGYSEPAIGCRISFRNYKKIASGVTVAWLNVDQNSG</sequence>
<evidence type="ECO:0000313" key="2">
    <source>
        <dbReference type="Proteomes" id="UP001189624"/>
    </source>
</evidence>
<name>A0AA86W0H8_9FABA</name>
<protein>
    <submittedName>
        <fullName evidence="1">Uncharacterized protein</fullName>
    </submittedName>
</protein>